<evidence type="ECO:0000256" key="4">
    <source>
        <dbReference type="ARBA" id="ARBA00022723"/>
    </source>
</evidence>
<feature type="transmembrane region" description="Helical" evidence="12">
    <location>
        <begin position="53"/>
        <end position="77"/>
    </location>
</feature>
<protein>
    <recommendedName>
        <fullName evidence="15">Heme A synthase</fullName>
    </recommendedName>
</protein>
<keyword evidence="2" id="KW-1003">Cell membrane</keyword>
<dbReference type="RefSeq" id="WP_067719228.1">
    <property type="nucleotide sequence ID" value="NZ_LPVJ01000070.1"/>
</dbReference>
<keyword evidence="8" id="KW-0350">Heme biosynthesis</keyword>
<name>A0A101XNL6_9BACL</name>
<comment type="caution">
    <text evidence="13">The sequence shown here is derived from an EMBL/GenBank/DDBJ whole genome shotgun (WGS) entry which is preliminary data.</text>
</comment>
<evidence type="ECO:0000256" key="3">
    <source>
        <dbReference type="ARBA" id="ARBA00022692"/>
    </source>
</evidence>
<keyword evidence="9 12" id="KW-0472">Membrane</keyword>
<keyword evidence="14" id="KW-1185">Reference proteome</keyword>
<dbReference type="GO" id="GO:0046872">
    <property type="term" value="F:metal ion binding"/>
    <property type="evidence" value="ECO:0007669"/>
    <property type="project" value="UniProtKB-KW"/>
</dbReference>
<comment type="subcellular location">
    <subcellularLocation>
        <location evidence="1">Membrane</location>
        <topology evidence="1">Multi-pass membrane protein</topology>
    </subcellularLocation>
</comment>
<keyword evidence="4" id="KW-0479">Metal-binding</keyword>
<proteinExistence type="predicted"/>
<sequence>MCDGTLIPPLHGLVLVEYIHRLVAFLASLLIPVNAIRMWWVHRGDRLVRRLSILSFFFLATQVVLGALIVVLVLPGAFTTIDVGNSMVLLGVLAAMTAVGWREHRQLRTPDLEQDLATRASDAKPFRKPILWATATIFVQALIGGFFRHGGYSEALYGQNAYLLSHDQHYMPNLTVSILLLILHMAFTALVTGAVAWVVIVSAKQGKYRGLSIALVGLLFYQIVLGIITLQTKLSVMSDTLHFAGATAMVTLAAYFLSLVLLDLAAVRVKVREKREKALVAAHS</sequence>
<dbReference type="GO" id="GO:0016020">
    <property type="term" value="C:membrane"/>
    <property type="evidence" value="ECO:0007669"/>
    <property type="project" value="UniProtKB-SubCell"/>
</dbReference>
<evidence type="ECO:0000256" key="6">
    <source>
        <dbReference type="ARBA" id="ARBA00023002"/>
    </source>
</evidence>
<feature type="transmembrane region" description="Helical" evidence="12">
    <location>
        <begin position="174"/>
        <end position="199"/>
    </location>
</feature>
<comment type="pathway">
    <text evidence="11">Porphyrin-containing compound metabolism.</text>
</comment>
<keyword evidence="5 12" id="KW-1133">Transmembrane helix</keyword>
<reference evidence="13 14" key="1">
    <citation type="submission" date="2015-12" db="EMBL/GenBank/DDBJ databases">
        <title>Draft genome sequence of Acidibacillus ferrooxidans ITV001, isolated from a chalcopyrite acid mine drainage site in Brazil.</title>
        <authorList>
            <person name="Dall'Agnol H."/>
            <person name="Nancucheo I."/>
            <person name="Johnson B."/>
            <person name="Oliveira R."/>
            <person name="Leite L."/>
            <person name="Pylro V."/>
            <person name="Nunes G.L."/>
            <person name="Tzotzos G."/>
            <person name="Fernandes G.R."/>
            <person name="Dutra J."/>
            <person name="Orellana S.C."/>
            <person name="Oliveira G."/>
        </authorList>
    </citation>
    <scope>NUCLEOTIDE SEQUENCE [LARGE SCALE GENOMIC DNA]</scope>
    <source>
        <strain evidence="14">ITV01</strain>
    </source>
</reference>
<evidence type="ECO:0000256" key="12">
    <source>
        <dbReference type="SAM" id="Phobius"/>
    </source>
</evidence>
<dbReference type="InterPro" id="IPR003780">
    <property type="entry name" value="COX15/CtaA_fam"/>
</dbReference>
<evidence type="ECO:0000256" key="7">
    <source>
        <dbReference type="ARBA" id="ARBA00023004"/>
    </source>
</evidence>
<keyword evidence="6" id="KW-0560">Oxidoreductase</keyword>
<dbReference type="GO" id="GO:0016491">
    <property type="term" value="F:oxidoreductase activity"/>
    <property type="evidence" value="ECO:0007669"/>
    <property type="project" value="UniProtKB-KW"/>
</dbReference>
<feature type="transmembrane region" description="Helical" evidence="12">
    <location>
        <begin position="243"/>
        <end position="267"/>
    </location>
</feature>
<dbReference type="AlphaFoldDB" id="A0A101XNL6"/>
<keyword evidence="3 12" id="KW-0812">Transmembrane</keyword>
<dbReference type="InterPro" id="IPR050450">
    <property type="entry name" value="COX15/CtaA_HemeA_synthase"/>
</dbReference>
<dbReference type="Pfam" id="PF02628">
    <property type="entry name" value="COX15-CtaA"/>
    <property type="match status" value="1"/>
</dbReference>
<dbReference type="EMBL" id="LPVJ01000070">
    <property type="protein sequence ID" value="KUO94742.1"/>
    <property type="molecule type" value="Genomic_DNA"/>
</dbReference>
<accession>A0A101XNL6</accession>
<dbReference type="OrthoDB" id="9816428at2"/>
<evidence type="ECO:0000256" key="11">
    <source>
        <dbReference type="ARBA" id="ARBA00023444"/>
    </source>
</evidence>
<feature type="transmembrane region" description="Helical" evidence="12">
    <location>
        <begin position="83"/>
        <end position="101"/>
    </location>
</feature>
<dbReference type="GO" id="GO:0006784">
    <property type="term" value="P:heme A biosynthetic process"/>
    <property type="evidence" value="ECO:0007669"/>
    <property type="project" value="InterPro"/>
</dbReference>
<keyword evidence="7" id="KW-0408">Iron</keyword>
<evidence type="ECO:0000256" key="5">
    <source>
        <dbReference type="ARBA" id="ARBA00022989"/>
    </source>
</evidence>
<evidence type="ECO:0000256" key="8">
    <source>
        <dbReference type="ARBA" id="ARBA00023133"/>
    </source>
</evidence>
<evidence type="ECO:0000313" key="14">
    <source>
        <dbReference type="Proteomes" id="UP000053557"/>
    </source>
</evidence>
<evidence type="ECO:0000256" key="2">
    <source>
        <dbReference type="ARBA" id="ARBA00022475"/>
    </source>
</evidence>
<evidence type="ECO:0000256" key="1">
    <source>
        <dbReference type="ARBA" id="ARBA00004141"/>
    </source>
</evidence>
<dbReference type="Proteomes" id="UP000053557">
    <property type="component" value="Unassembled WGS sequence"/>
</dbReference>
<feature type="transmembrane region" description="Helical" evidence="12">
    <location>
        <begin position="129"/>
        <end position="147"/>
    </location>
</feature>
<keyword evidence="10" id="KW-1015">Disulfide bond</keyword>
<organism evidence="13 14">
    <name type="scientific">Ferroacidibacillus organovorans</name>
    <dbReference type="NCBI Taxonomy" id="1765683"/>
    <lineage>
        <taxon>Bacteria</taxon>
        <taxon>Bacillati</taxon>
        <taxon>Bacillota</taxon>
        <taxon>Bacilli</taxon>
        <taxon>Bacillales</taxon>
        <taxon>Alicyclobacillaceae</taxon>
        <taxon>Ferroacidibacillus</taxon>
    </lineage>
</organism>
<dbReference type="PANTHER" id="PTHR35457">
    <property type="entry name" value="HEME A SYNTHASE"/>
    <property type="match status" value="1"/>
</dbReference>
<feature type="transmembrane region" description="Helical" evidence="12">
    <location>
        <begin position="18"/>
        <end position="41"/>
    </location>
</feature>
<feature type="transmembrane region" description="Helical" evidence="12">
    <location>
        <begin position="211"/>
        <end position="231"/>
    </location>
</feature>
<dbReference type="PANTHER" id="PTHR35457:SF1">
    <property type="entry name" value="HEME A SYNTHASE"/>
    <property type="match status" value="1"/>
</dbReference>
<evidence type="ECO:0000256" key="10">
    <source>
        <dbReference type="ARBA" id="ARBA00023157"/>
    </source>
</evidence>
<evidence type="ECO:0000256" key="9">
    <source>
        <dbReference type="ARBA" id="ARBA00023136"/>
    </source>
</evidence>
<gene>
    <name evidence="13" type="ORF">ATW55_09990</name>
</gene>
<evidence type="ECO:0008006" key="15">
    <source>
        <dbReference type="Google" id="ProtNLM"/>
    </source>
</evidence>
<evidence type="ECO:0000313" key="13">
    <source>
        <dbReference type="EMBL" id="KUO94742.1"/>
    </source>
</evidence>